<dbReference type="PROSITE" id="PS50297">
    <property type="entry name" value="ANK_REP_REGION"/>
    <property type="match status" value="1"/>
</dbReference>
<comment type="caution">
    <text evidence="4">The sequence shown here is derived from an EMBL/GenBank/DDBJ whole genome shotgun (WGS) entry which is preliminary data.</text>
</comment>
<dbReference type="EMBL" id="CAMGZC010000103">
    <property type="protein sequence ID" value="CAI0643392.1"/>
    <property type="molecule type" value="Genomic_DNA"/>
</dbReference>
<dbReference type="Gene3D" id="3.10.490.10">
    <property type="entry name" value="Gamma-glutamyl cyclotransferase-like"/>
    <property type="match status" value="1"/>
</dbReference>
<dbReference type="SMART" id="SM00220">
    <property type="entry name" value="S_TKc"/>
    <property type="match status" value="1"/>
</dbReference>
<dbReference type="SUPFAM" id="SSF48403">
    <property type="entry name" value="Ankyrin repeat"/>
    <property type="match status" value="1"/>
</dbReference>
<dbReference type="CDD" id="cd00180">
    <property type="entry name" value="PKc"/>
    <property type="match status" value="1"/>
</dbReference>
<name>A0A9W4W5F0_9PEZI</name>
<protein>
    <recommendedName>
        <fullName evidence="3">Protein kinase domain-containing protein</fullName>
    </recommendedName>
</protein>
<dbReference type="AlphaFoldDB" id="A0A9W4W5F0"/>
<dbReference type="InterPro" id="IPR053235">
    <property type="entry name" value="Ser_Thr_kinase"/>
</dbReference>
<dbReference type="PANTHER" id="PTHR24361">
    <property type="entry name" value="MITOGEN-ACTIVATED KINASE KINASE KINASE"/>
    <property type="match status" value="1"/>
</dbReference>
<feature type="region of interest" description="Disordered" evidence="2">
    <location>
        <begin position="535"/>
        <end position="633"/>
    </location>
</feature>
<dbReference type="InterPro" id="IPR008271">
    <property type="entry name" value="Ser/Thr_kinase_AS"/>
</dbReference>
<evidence type="ECO:0000313" key="5">
    <source>
        <dbReference type="Proteomes" id="UP001152533"/>
    </source>
</evidence>
<reference evidence="4" key="1">
    <citation type="submission" date="2022-08" db="EMBL/GenBank/DDBJ databases">
        <authorList>
            <person name="Giroux E."/>
            <person name="Giroux E."/>
        </authorList>
    </citation>
    <scope>NUCLEOTIDE SEQUENCE</scope>
    <source>
        <strain evidence="4">H1091258</strain>
    </source>
</reference>
<feature type="compositionally biased region" description="Basic and acidic residues" evidence="2">
    <location>
        <begin position="539"/>
        <end position="548"/>
    </location>
</feature>
<dbReference type="SMART" id="SM00248">
    <property type="entry name" value="ANK"/>
    <property type="match status" value="3"/>
</dbReference>
<dbReference type="Pfam" id="PF00069">
    <property type="entry name" value="Pkinase"/>
    <property type="match status" value="1"/>
</dbReference>
<evidence type="ECO:0000256" key="1">
    <source>
        <dbReference type="PROSITE-ProRule" id="PRU00023"/>
    </source>
</evidence>
<dbReference type="GO" id="GO:0005737">
    <property type="term" value="C:cytoplasm"/>
    <property type="evidence" value="ECO:0007669"/>
    <property type="project" value="TreeGrafter"/>
</dbReference>
<dbReference type="Gene3D" id="1.10.510.10">
    <property type="entry name" value="Transferase(Phosphotransferase) domain 1"/>
    <property type="match status" value="1"/>
</dbReference>
<feature type="domain" description="Protein kinase" evidence="3">
    <location>
        <begin position="179"/>
        <end position="465"/>
    </location>
</feature>
<feature type="region of interest" description="Disordered" evidence="2">
    <location>
        <begin position="808"/>
        <end position="833"/>
    </location>
</feature>
<dbReference type="PROSITE" id="PS50011">
    <property type="entry name" value="PROTEIN_KINASE_DOM"/>
    <property type="match status" value="1"/>
</dbReference>
<feature type="repeat" description="ANK" evidence="1">
    <location>
        <begin position="937"/>
        <end position="969"/>
    </location>
</feature>
<proteinExistence type="predicted"/>
<dbReference type="Gene3D" id="3.30.200.20">
    <property type="entry name" value="Phosphorylase Kinase, domain 1"/>
    <property type="match status" value="1"/>
</dbReference>
<dbReference type="Pfam" id="PF00023">
    <property type="entry name" value="Ank"/>
    <property type="match status" value="1"/>
</dbReference>
<keyword evidence="5" id="KW-1185">Reference proteome</keyword>
<evidence type="ECO:0000259" key="3">
    <source>
        <dbReference type="PROSITE" id="PS50011"/>
    </source>
</evidence>
<dbReference type="GO" id="GO:0004674">
    <property type="term" value="F:protein serine/threonine kinase activity"/>
    <property type="evidence" value="ECO:0007669"/>
    <property type="project" value="TreeGrafter"/>
</dbReference>
<dbReference type="SUPFAM" id="SSF56112">
    <property type="entry name" value="Protein kinase-like (PK-like)"/>
    <property type="match status" value="1"/>
</dbReference>
<dbReference type="InterPro" id="IPR002110">
    <property type="entry name" value="Ankyrin_rpt"/>
</dbReference>
<feature type="region of interest" description="Disordered" evidence="2">
    <location>
        <begin position="474"/>
        <end position="502"/>
    </location>
</feature>
<dbReference type="Proteomes" id="UP001152533">
    <property type="component" value="Unassembled WGS sequence"/>
</dbReference>
<dbReference type="PROSITE" id="PS50088">
    <property type="entry name" value="ANK_REPEAT"/>
    <property type="match status" value="1"/>
</dbReference>
<dbReference type="InterPro" id="IPR000719">
    <property type="entry name" value="Prot_kinase_dom"/>
</dbReference>
<dbReference type="InterPro" id="IPR036770">
    <property type="entry name" value="Ankyrin_rpt-contain_sf"/>
</dbReference>
<sequence length="1191" mass="134547">MGSYHNPYYESLRGDEDETEIKLSQEPTKMGPDTDTAEVPRTRRKVIPESLFRKVLEKCGLPSPNDPLAEKGVLRDAIFPAISQALEDRGQTQWSLSPRTFSILWILDIPNVMDSFVAEGRTDRYLPYGEANLPDCIPGSLRSRFIKLQSLVRYNLKDVHELEESGKHVHLTRNADAYFHSMEKLGSGRFAKVDKVRSCRTTHYYARKQILRGESVLEDHSQLKAFENELTALKALSHRHAVKLVGSYTDPHHLAIIMSPIADADLHVHLLRCEKSLDNRKFMLRPFFGCLMTALAYIHSKNIRHKDIKPGNILVKGDTVYLADFGTSKLRLDGHLTTNGGSKEGTPRYWAPEVGDHAGLQNRNRSSDIWSLGCVFLEMATVLFGRTQQEMHEFFNTHGSENHQRISLNPVATREWIEVLRRSSFNDSSVLDWTAWMLQPKPDERPTAAQLRGKIKDLQTEFEYICRECAAPNGTRDCEAPVPAPSGQGTNIDRPGTALPQDGSEHIALDQQAAEDHDSLSLSHESGNSKMIAEATDNQEEKVQEPKIQESISRNLPDSQRKSKPKVRFSETEKTYEPVGSRDSVQQDTGKSIRFAGLPEDRRPEPTKHQKEDEERDDEVPGDNRFIIPEPIKPPPFSLEECSPLPRASLVPSYILAGTNHFSHDELEEYSYGSSTSNVFLYGRLMFPSVLHAIAARSTKGAYSPDLQRRIMPSSDDWNSANLSIQRASEIMMPAKLRGYDRWRPTDLQCAVIQRSEYNTAILKKPRLKGTAPLNPPEEVIGFIMVGVKKEAIRYLDLLFAQDERDLDEVKPRSKDDDPEEDGPMSSPLRRESVDVDVELDTGEIVQVQAHTYVWKHHTADLGQLWEEDHFLRGSKFQSLIEHENRWKDEEQALAKSMQISFALVGDYVCSAVLTGNAVELKTLLDREWSPDAPCRYYGNPLQAAVVVGNEDMVQLLLDYGANVNQREGRYGSALIAAAFASRKSISRLLLRRGADVFTSHPTHGTALYQAVGQSDYAIVEMLLEHASWLTEDWGEIRDLADEIGDNEIKSLLRQYDVRQIYKLSLPAPQRSQKELEGPQSYSKVFSTVIQKCFAVQTMSGNWKGRKGVLVTVAALNAGASMNILSIMRSAIGPVKALIDELRRADEIQEQNRRAALDNARLDQQYDNEVNSIRDGDVYESRKLNRGRRHE</sequence>
<dbReference type="GO" id="GO:0005524">
    <property type="term" value="F:ATP binding"/>
    <property type="evidence" value="ECO:0007669"/>
    <property type="project" value="InterPro"/>
</dbReference>
<feature type="compositionally biased region" description="Basic and acidic residues" evidence="2">
    <location>
        <begin position="599"/>
        <end position="613"/>
    </location>
</feature>
<dbReference type="PROSITE" id="PS00108">
    <property type="entry name" value="PROTEIN_KINASE_ST"/>
    <property type="match status" value="1"/>
</dbReference>
<feature type="region of interest" description="Disordered" evidence="2">
    <location>
        <begin position="1"/>
        <end position="39"/>
    </location>
</feature>
<gene>
    <name evidence="4" type="ORF">CGXH109_LOCUS25029</name>
</gene>
<dbReference type="InterPro" id="IPR011009">
    <property type="entry name" value="Kinase-like_dom_sf"/>
</dbReference>
<dbReference type="Gene3D" id="1.25.40.20">
    <property type="entry name" value="Ankyrin repeat-containing domain"/>
    <property type="match status" value="1"/>
</dbReference>
<evidence type="ECO:0000313" key="4">
    <source>
        <dbReference type="EMBL" id="CAI0643392.1"/>
    </source>
</evidence>
<keyword evidence="1" id="KW-0040">ANK repeat</keyword>
<evidence type="ECO:0000256" key="2">
    <source>
        <dbReference type="SAM" id="MobiDB-lite"/>
    </source>
</evidence>
<organism evidence="4 5">
    <name type="scientific">Colletotrichum noveboracense</name>
    <dbReference type="NCBI Taxonomy" id="2664923"/>
    <lineage>
        <taxon>Eukaryota</taxon>
        <taxon>Fungi</taxon>
        <taxon>Dikarya</taxon>
        <taxon>Ascomycota</taxon>
        <taxon>Pezizomycotina</taxon>
        <taxon>Sordariomycetes</taxon>
        <taxon>Hypocreomycetidae</taxon>
        <taxon>Glomerellales</taxon>
        <taxon>Glomerellaceae</taxon>
        <taxon>Colletotrichum</taxon>
        <taxon>Colletotrichum gloeosporioides species complex</taxon>
    </lineage>
</organism>
<accession>A0A9W4W5F0</accession>